<dbReference type="EMBL" id="GGEC01003145">
    <property type="protein sequence ID" value="MBW83628.1"/>
    <property type="molecule type" value="Transcribed_RNA"/>
</dbReference>
<proteinExistence type="predicted"/>
<accession>A0A2P2IQX8</accession>
<sequence>MEFMEKNLSQFEIQELSYSRERKTQFQQEIFYMLYLKHPN</sequence>
<organism evidence="1">
    <name type="scientific">Rhizophora mucronata</name>
    <name type="common">Asiatic mangrove</name>
    <dbReference type="NCBI Taxonomy" id="61149"/>
    <lineage>
        <taxon>Eukaryota</taxon>
        <taxon>Viridiplantae</taxon>
        <taxon>Streptophyta</taxon>
        <taxon>Embryophyta</taxon>
        <taxon>Tracheophyta</taxon>
        <taxon>Spermatophyta</taxon>
        <taxon>Magnoliopsida</taxon>
        <taxon>eudicotyledons</taxon>
        <taxon>Gunneridae</taxon>
        <taxon>Pentapetalae</taxon>
        <taxon>rosids</taxon>
        <taxon>fabids</taxon>
        <taxon>Malpighiales</taxon>
        <taxon>Rhizophoraceae</taxon>
        <taxon>Rhizophora</taxon>
    </lineage>
</organism>
<name>A0A2P2IQX8_RHIMU</name>
<dbReference type="AlphaFoldDB" id="A0A2P2IQX8"/>
<evidence type="ECO:0000313" key="1">
    <source>
        <dbReference type="EMBL" id="MBW83628.1"/>
    </source>
</evidence>
<protein>
    <submittedName>
        <fullName evidence="1">Uncharacterized protein</fullName>
    </submittedName>
</protein>
<reference evidence="1" key="1">
    <citation type="submission" date="2018-02" db="EMBL/GenBank/DDBJ databases">
        <title>Rhizophora mucronata_Transcriptome.</title>
        <authorList>
            <person name="Meera S.P."/>
            <person name="Sreeshan A."/>
            <person name="Augustine A."/>
        </authorList>
    </citation>
    <scope>NUCLEOTIDE SEQUENCE</scope>
    <source>
        <tissue evidence="1">Leaf</tissue>
    </source>
</reference>